<dbReference type="Proteomes" id="UP000689195">
    <property type="component" value="Unassembled WGS sequence"/>
</dbReference>
<gene>
    <name evidence="1" type="ORF">PPENT_87.1.T0790012</name>
</gene>
<evidence type="ECO:0008006" key="3">
    <source>
        <dbReference type="Google" id="ProtNLM"/>
    </source>
</evidence>
<dbReference type="EMBL" id="CAJJDO010000079">
    <property type="protein sequence ID" value="CAD8182588.1"/>
    <property type="molecule type" value="Genomic_DNA"/>
</dbReference>
<reference evidence="1" key="1">
    <citation type="submission" date="2021-01" db="EMBL/GenBank/DDBJ databases">
        <authorList>
            <consortium name="Genoscope - CEA"/>
            <person name="William W."/>
        </authorList>
    </citation>
    <scope>NUCLEOTIDE SEQUENCE</scope>
</reference>
<organism evidence="1 2">
    <name type="scientific">Paramecium pentaurelia</name>
    <dbReference type="NCBI Taxonomy" id="43138"/>
    <lineage>
        <taxon>Eukaryota</taxon>
        <taxon>Sar</taxon>
        <taxon>Alveolata</taxon>
        <taxon>Ciliophora</taxon>
        <taxon>Intramacronucleata</taxon>
        <taxon>Oligohymenophorea</taxon>
        <taxon>Peniculida</taxon>
        <taxon>Parameciidae</taxon>
        <taxon>Paramecium</taxon>
    </lineage>
</organism>
<protein>
    <recommendedName>
        <fullName evidence="3">MORN repeat protein</fullName>
    </recommendedName>
</protein>
<keyword evidence="2" id="KW-1185">Reference proteome</keyword>
<evidence type="ECO:0000313" key="2">
    <source>
        <dbReference type="Proteomes" id="UP000689195"/>
    </source>
</evidence>
<comment type="caution">
    <text evidence="1">The sequence shown here is derived from an EMBL/GenBank/DDBJ whole genome shotgun (WGS) entry which is preliminary data.</text>
</comment>
<dbReference type="PANTHER" id="PTHR33706">
    <property type="entry name" value="MORN VARIANT REPEAT PROTEIN"/>
    <property type="match status" value="1"/>
</dbReference>
<dbReference type="PANTHER" id="PTHR33706:SF1">
    <property type="entry name" value="TPR REPEAT PROTEIN"/>
    <property type="match status" value="1"/>
</dbReference>
<sequence>MMEEYQERKLFLIIFESEQIEDDFKNEEILTNMEKIKHFQWQGEFGQKNKKTGKWIAIWNGNVLQEVGGYYQNGLKEGLWKEPIMKYSNKAQLYEVGEYLNGKKRGNWIYIYNNKKIKGGQYNEYGQRTGKWTYLNDEFHKISQVAYDGEYKNGKKVGQWDIWYKDYNQNKLRQIGCGLYDSTNDGYKNGRWIELSDQFRMDSQITLDGQYKNGKKVGKWNFYRKTYNDFEKIGGGQYDEGGDEIKINQWVELNEEFKDDCRVTYKGEYHNGKKIGNWDVLYFGKKIGGGVYDKRGNGCKIGNWIELIEGSNDIPKVTFIGEYQNGIKVGRWDIFNFNNKIGGGLYDESNNGCKIGRWEEFDYLSQITCQGNYNNGTKVGRWDIQWNLKSNSQNGGGSYDEGSNGMKNGNWIHLSEDFVDSYRQYKFIEVGEYKFGKKIGRWDIFYRGEKLIQSTVFAGGSYDDEGNECKIGKWTELSDQFEGISQITYVGDYKNGKKVGRWDIWCHKNIMEKKKDKIQYQKTLIGGGQFDEVGNQCKIGKWTELSYDFSDLYQVSYKGEYKIGKKIGLWETEYKGVQVGGGSYDEEGYVIKIGPWIELHNMFSDNCQIIYKGEYQQGKKVGSWLEMKRKAYQLDFKRGKVIKYDD</sequence>
<evidence type="ECO:0000313" key="1">
    <source>
        <dbReference type="EMBL" id="CAD8182588.1"/>
    </source>
</evidence>
<accession>A0A8S1VXE5</accession>
<proteinExistence type="predicted"/>
<dbReference type="AlphaFoldDB" id="A0A8S1VXE5"/>
<name>A0A8S1VXE5_9CILI</name>